<keyword evidence="6" id="KW-1185">Reference proteome</keyword>
<evidence type="ECO:0000259" key="4">
    <source>
        <dbReference type="Pfam" id="PF25342"/>
    </source>
</evidence>
<sequence length="354" mass="39676">MRWLLLVAAALAEPQLHVVSYLNKLDRRLGFLQVSAEAQHLYVQLMGLGTRAYMPDGLGAKINALRRFVAGRNPQDLVICADAFDVLVMGNESEIVEKFLGLETAFNKSIMFNAEAACYPDIENICEATPAAPSSRWRFLNAGLFIGRAHAIERMLQEQVPEDINDQGWYQRYRRDHPDLVLLDQNCTLLCALYGLDDQTLQNGRVLVSPTQTLPPLVHFVSFGHWTLWKNGIATSPLHQTFQTLFPEQSARLVDGWWVGIQVGSTHDLVIYEGAGWWGMMSTVLCVQCHLLGSRADECKYFPAGKCLLVNLVLALLGVAVGSRMPCASLCRCSRWLSGHLWRQQQVKPPELLI</sequence>
<protein>
    <recommendedName>
        <fullName evidence="4">PLOD1-3-like GT domain-containing protein</fullName>
    </recommendedName>
</protein>
<feature type="domain" description="PLOD1-3-like GT" evidence="4">
    <location>
        <begin position="33"/>
        <end position="200"/>
    </location>
</feature>
<keyword evidence="3" id="KW-0808">Transferase</keyword>
<dbReference type="CDD" id="cd22997">
    <property type="entry name" value="GT_LH"/>
    <property type="match status" value="1"/>
</dbReference>
<gene>
    <name evidence="5" type="ORF">EVOR1521_LOCUS11140</name>
</gene>
<dbReference type="Pfam" id="PF25342">
    <property type="entry name" value="GT_PLOD"/>
    <property type="match status" value="1"/>
</dbReference>
<dbReference type="PANTHER" id="PTHR10730">
    <property type="entry name" value="PROCOLLAGEN-LYSINE,2-OXOGLUTARATE 5-DIOXYGENASE/GLYCOSYLTRANSFERASE 25 FAMILY MEMBER"/>
    <property type="match status" value="1"/>
</dbReference>
<dbReference type="AlphaFoldDB" id="A0AA36IB41"/>
<evidence type="ECO:0000256" key="3">
    <source>
        <dbReference type="ARBA" id="ARBA00022679"/>
    </source>
</evidence>
<dbReference type="InterPro" id="IPR057589">
    <property type="entry name" value="GT_PLOD"/>
</dbReference>
<dbReference type="InterPro" id="IPR050757">
    <property type="entry name" value="Collagen_mod_GT25"/>
</dbReference>
<name>A0AA36IB41_9DINO</name>
<dbReference type="Proteomes" id="UP001178507">
    <property type="component" value="Unassembled WGS sequence"/>
</dbReference>
<reference evidence="5" key="1">
    <citation type="submission" date="2023-08" db="EMBL/GenBank/DDBJ databases">
        <authorList>
            <person name="Chen Y."/>
            <person name="Shah S."/>
            <person name="Dougan E. K."/>
            <person name="Thang M."/>
            <person name="Chan C."/>
        </authorList>
    </citation>
    <scope>NUCLEOTIDE SEQUENCE</scope>
</reference>
<comment type="similarity">
    <text evidence="1">Belongs to the glycosyltransferase 25 family.</text>
</comment>
<evidence type="ECO:0000256" key="1">
    <source>
        <dbReference type="ARBA" id="ARBA00006721"/>
    </source>
</evidence>
<evidence type="ECO:0000313" key="6">
    <source>
        <dbReference type="Proteomes" id="UP001178507"/>
    </source>
</evidence>
<comment type="caution">
    <text evidence="5">The sequence shown here is derived from an EMBL/GenBank/DDBJ whole genome shotgun (WGS) entry which is preliminary data.</text>
</comment>
<accession>A0AA36IB41</accession>
<dbReference type="GO" id="GO:0016740">
    <property type="term" value="F:transferase activity"/>
    <property type="evidence" value="ECO:0007669"/>
    <property type="project" value="UniProtKB-KW"/>
</dbReference>
<dbReference type="EMBL" id="CAUJNA010001101">
    <property type="protein sequence ID" value="CAJ1384234.1"/>
    <property type="molecule type" value="Genomic_DNA"/>
</dbReference>
<dbReference type="PANTHER" id="PTHR10730:SF53">
    <property type="entry name" value="GLYCOSYLTRANSFERASE 25 FAMILY MEMBER"/>
    <property type="match status" value="1"/>
</dbReference>
<proteinExistence type="inferred from homology"/>
<evidence type="ECO:0000256" key="2">
    <source>
        <dbReference type="ARBA" id="ARBA00022676"/>
    </source>
</evidence>
<organism evidence="5 6">
    <name type="scientific">Effrenium voratum</name>
    <dbReference type="NCBI Taxonomy" id="2562239"/>
    <lineage>
        <taxon>Eukaryota</taxon>
        <taxon>Sar</taxon>
        <taxon>Alveolata</taxon>
        <taxon>Dinophyceae</taxon>
        <taxon>Suessiales</taxon>
        <taxon>Symbiodiniaceae</taxon>
        <taxon>Effrenium</taxon>
    </lineage>
</organism>
<evidence type="ECO:0000313" key="5">
    <source>
        <dbReference type="EMBL" id="CAJ1384234.1"/>
    </source>
</evidence>
<keyword evidence="2" id="KW-0328">Glycosyltransferase</keyword>